<proteinExistence type="inferred from homology"/>
<dbReference type="STRING" id="401562.NS365_11510"/>
<evidence type="ECO:0000256" key="1">
    <source>
        <dbReference type="ARBA" id="ARBA00004571"/>
    </source>
</evidence>
<dbReference type="CDD" id="cd01347">
    <property type="entry name" value="ligand_gated_channel"/>
    <property type="match status" value="1"/>
</dbReference>
<evidence type="ECO:0000259" key="16">
    <source>
        <dbReference type="Pfam" id="PF00593"/>
    </source>
</evidence>
<dbReference type="InterPro" id="IPR036942">
    <property type="entry name" value="Beta-barrel_TonB_sf"/>
</dbReference>
<feature type="domain" description="TonB-dependent receptor-like beta-barrel" evidence="16">
    <location>
        <begin position="239"/>
        <end position="686"/>
    </location>
</feature>
<dbReference type="PATRIC" id="fig|401562.3.peg.4250"/>
<dbReference type="NCBIfam" id="NF010651">
    <property type="entry name" value="PRK14050.1"/>
    <property type="match status" value="1"/>
</dbReference>
<keyword evidence="7" id="KW-0732">Signal</keyword>
<dbReference type="GO" id="GO:0015891">
    <property type="term" value="P:siderophore transport"/>
    <property type="evidence" value="ECO:0007669"/>
    <property type="project" value="InterPro"/>
</dbReference>
<evidence type="ECO:0000256" key="12">
    <source>
        <dbReference type="ARBA" id="ARBA00023170"/>
    </source>
</evidence>
<dbReference type="Gene3D" id="2.170.130.10">
    <property type="entry name" value="TonB-dependent receptor, plug domain"/>
    <property type="match status" value="1"/>
</dbReference>
<dbReference type="Proteomes" id="UP000078272">
    <property type="component" value="Unassembled WGS sequence"/>
</dbReference>
<comment type="similarity">
    <text evidence="2 14 15">Belongs to the TonB-dependent receptor family.</text>
</comment>
<sequence length="717" mass="77947">MVGCALCSLPAPAIAQEPVVLETVTVDGNGGAGSGTSAGTGPVNGYVAKATTTGSKTDTPLIEVPQSVSVIGQEELADRGVQKVDEALRYTPGVFAQPFGNDTDTDWIYIRGFNATQSGVYLDGLNLYSYAFGGFIIDPFLLERVEVLRGPASVLYGGSNPGGVVNSVSKRATGDRIRYVEGGLDGSPNGYLAFDLADKLTNDGAWSYRLLGKVKGGDTDTDYAENFRGLIAPNLTYSPDADTTLNLYLNYQYDDQNHVNGFLPYYGSVVPAPFGRISEHLFYSEPDLDKFLNRQILLGYEFEHKTADGVTLSSNTRYGHAQRNEFGPYFYGWYDSATGFGGFEKPVGPPYLLNRLNFAHDTEVDTFTTDNRASVEFDTGAVSHTLMAGVDYKFFRIDQVQAVGAAPPLDPTNPVYTNRLAPLYAPYLNEVIDLNQLGVYAQEQAKFGDGFILTLNGRYDGVWIDRDDRSAADADYETRNGSFSGRAGLAYEFANGFVPYVSASRFFNPQIGTDASGNGVVPEEGEQYEVGIKYAPSFIDGVFTASLFDLTRRNTLQSVAPFFIPRTVGEINSRGVELEGKVNLDQNWRVTGAFTAFDLTIEDDADASVIGKRPYLVPEIMASLWLDYTVKGGSLDGLSLGGGVRYQGDSYADNANTLKVPDATVFDAAVRYDRETWGVSLNVNNLFDKRYVAGCQTSVTCGYAEGRSGLLKAHFNF</sequence>
<accession>A0A175RF94</accession>
<dbReference type="InterPro" id="IPR012910">
    <property type="entry name" value="Plug_dom"/>
</dbReference>
<dbReference type="EMBL" id="LDPZ01000006">
    <property type="protein sequence ID" value="KTQ97864.1"/>
    <property type="molecule type" value="Genomic_DNA"/>
</dbReference>
<feature type="domain" description="TonB-dependent receptor plug" evidence="17">
    <location>
        <begin position="61"/>
        <end position="164"/>
    </location>
</feature>
<keyword evidence="6 14" id="KW-0812">Transmembrane</keyword>
<name>A0A175RF94_9HYPH</name>
<evidence type="ECO:0000256" key="14">
    <source>
        <dbReference type="PROSITE-ProRule" id="PRU01360"/>
    </source>
</evidence>
<evidence type="ECO:0000259" key="17">
    <source>
        <dbReference type="Pfam" id="PF07715"/>
    </source>
</evidence>
<evidence type="ECO:0000256" key="4">
    <source>
        <dbReference type="ARBA" id="ARBA00022452"/>
    </source>
</evidence>
<dbReference type="AlphaFoldDB" id="A0A175RF94"/>
<dbReference type="InterPro" id="IPR000531">
    <property type="entry name" value="Beta-barrel_TonB"/>
</dbReference>
<keyword evidence="9" id="KW-0406">Ion transport</keyword>
<evidence type="ECO:0000256" key="11">
    <source>
        <dbReference type="ARBA" id="ARBA00023136"/>
    </source>
</evidence>
<evidence type="ECO:0000256" key="9">
    <source>
        <dbReference type="ARBA" id="ARBA00023065"/>
    </source>
</evidence>
<comment type="caution">
    <text evidence="18">The sequence shown here is derived from an EMBL/GenBank/DDBJ whole genome shotgun (WGS) entry which is preliminary data.</text>
</comment>
<dbReference type="PANTHER" id="PTHR32552">
    <property type="entry name" value="FERRICHROME IRON RECEPTOR-RELATED"/>
    <property type="match status" value="1"/>
</dbReference>
<dbReference type="Pfam" id="PF07715">
    <property type="entry name" value="Plug"/>
    <property type="match status" value="1"/>
</dbReference>
<keyword evidence="13 14" id="KW-0998">Cell outer membrane</keyword>
<dbReference type="InterPro" id="IPR037066">
    <property type="entry name" value="Plug_dom_sf"/>
</dbReference>
<evidence type="ECO:0000256" key="7">
    <source>
        <dbReference type="ARBA" id="ARBA00022729"/>
    </source>
</evidence>
<dbReference type="FunFam" id="2.170.130.10:FF:000001">
    <property type="entry name" value="Catecholate siderophore TonB-dependent receptor"/>
    <property type="match status" value="1"/>
</dbReference>
<dbReference type="SUPFAM" id="SSF56935">
    <property type="entry name" value="Porins"/>
    <property type="match status" value="1"/>
</dbReference>
<dbReference type="Gene3D" id="2.40.170.20">
    <property type="entry name" value="TonB-dependent receptor, beta-barrel domain"/>
    <property type="match status" value="1"/>
</dbReference>
<dbReference type="NCBIfam" id="TIGR01783">
    <property type="entry name" value="TonB-siderophor"/>
    <property type="match status" value="1"/>
</dbReference>
<dbReference type="GO" id="GO:0015344">
    <property type="term" value="F:siderophore uptake transmembrane transporter activity"/>
    <property type="evidence" value="ECO:0007669"/>
    <property type="project" value="TreeGrafter"/>
</dbReference>
<reference evidence="18 19" key="1">
    <citation type="journal article" date="2016" name="Front. Microbiol.">
        <title>Genomic Resource of Rice Seed Associated Bacteria.</title>
        <authorList>
            <person name="Midha S."/>
            <person name="Bansal K."/>
            <person name="Sharma S."/>
            <person name="Kumar N."/>
            <person name="Patil P.P."/>
            <person name="Chaudhry V."/>
            <person name="Patil P.B."/>
        </authorList>
    </citation>
    <scope>NUCLEOTIDE SEQUENCE [LARGE SCALE GENOMIC DNA]</scope>
    <source>
        <strain evidence="18 19">NS226</strain>
    </source>
</reference>
<evidence type="ECO:0000313" key="19">
    <source>
        <dbReference type="Proteomes" id="UP000078272"/>
    </source>
</evidence>
<keyword evidence="4 14" id="KW-1134">Transmembrane beta strand</keyword>
<dbReference type="InterPro" id="IPR039426">
    <property type="entry name" value="TonB-dep_rcpt-like"/>
</dbReference>
<comment type="subcellular location">
    <subcellularLocation>
        <location evidence="1 14">Cell outer membrane</location>
        <topology evidence="1 14">Multi-pass membrane protein</topology>
    </subcellularLocation>
</comment>
<dbReference type="Pfam" id="PF00593">
    <property type="entry name" value="TonB_dep_Rec_b-barrel"/>
    <property type="match status" value="1"/>
</dbReference>
<dbReference type="PANTHER" id="PTHR32552:SF68">
    <property type="entry name" value="FERRICHROME OUTER MEMBRANE TRANSPORTER_PHAGE RECEPTOR"/>
    <property type="match status" value="1"/>
</dbReference>
<keyword evidence="3 14" id="KW-0813">Transport</keyword>
<evidence type="ECO:0000256" key="10">
    <source>
        <dbReference type="ARBA" id="ARBA00023077"/>
    </source>
</evidence>
<evidence type="ECO:0000256" key="2">
    <source>
        <dbReference type="ARBA" id="ARBA00009810"/>
    </source>
</evidence>
<evidence type="ECO:0000313" key="18">
    <source>
        <dbReference type="EMBL" id="KTQ97864.1"/>
    </source>
</evidence>
<evidence type="ECO:0000256" key="8">
    <source>
        <dbReference type="ARBA" id="ARBA00023004"/>
    </source>
</evidence>
<evidence type="ECO:0000256" key="13">
    <source>
        <dbReference type="ARBA" id="ARBA00023237"/>
    </source>
</evidence>
<organism evidence="18 19">
    <name type="scientific">Aureimonas ureilytica</name>
    <dbReference type="NCBI Taxonomy" id="401562"/>
    <lineage>
        <taxon>Bacteria</taxon>
        <taxon>Pseudomonadati</taxon>
        <taxon>Pseudomonadota</taxon>
        <taxon>Alphaproteobacteria</taxon>
        <taxon>Hyphomicrobiales</taxon>
        <taxon>Aurantimonadaceae</taxon>
        <taxon>Aureimonas</taxon>
    </lineage>
</organism>
<evidence type="ECO:0000256" key="15">
    <source>
        <dbReference type="RuleBase" id="RU003357"/>
    </source>
</evidence>
<gene>
    <name evidence="18" type="ORF">NS226_03650</name>
</gene>
<protein>
    <submittedName>
        <fullName evidence="18">Ferrichrome receptor</fullName>
    </submittedName>
</protein>
<evidence type="ECO:0000256" key="5">
    <source>
        <dbReference type="ARBA" id="ARBA00022496"/>
    </source>
</evidence>
<keyword evidence="10 15" id="KW-0798">TonB box</keyword>
<dbReference type="PROSITE" id="PS52016">
    <property type="entry name" value="TONB_DEPENDENT_REC_3"/>
    <property type="match status" value="1"/>
</dbReference>
<dbReference type="GO" id="GO:0009279">
    <property type="term" value="C:cell outer membrane"/>
    <property type="evidence" value="ECO:0007669"/>
    <property type="project" value="UniProtKB-SubCell"/>
</dbReference>
<evidence type="ECO:0000256" key="3">
    <source>
        <dbReference type="ARBA" id="ARBA00022448"/>
    </source>
</evidence>
<keyword evidence="11 14" id="KW-0472">Membrane</keyword>
<keyword evidence="8" id="KW-0408">Iron</keyword>
<keyword evidence="12 18" id="KW-0675">Receptor</keyword>
<keyword evidence="5" id="KW-0410">Iron transport</keyword>
<evidence type="ECO:0000256" key="6">
    <source>
        <dbReference type="ARBA" id="ARBA00022692"/>
    </source>
</evidence>
<dbReference type="InterPro" id="IPR010105">
    <property type="entry name" value="TonB_sidphr_rcpt"/>
</dbReference>
<dbReference type="GO" id="GO:0038023">
    <property type="term" value="F:signaling receptor activity"/>
    <property type="evidence" value="ECO:0007669"/>
    <property type="project" value="InterPro"/>
</dbReference>